<dbReference type="EMBL" id="CAICTM010000188">
    <property type="protein sequence ID" value="CAB9504206.1"/>
    <property type="molecule type" value="Genomic_DNA"/>
</dbReference>
<evidence type="ECO:0000256" key="1">
    <source>
        <dbReference type="SAM" id="MobiDB-lite"/>
    </source>
</evidence>
<reference evidence="3" key="1">
    <citation type="submission" date="2020-06" db="EMBL/GenBank/DDBJ databases">
        <authorList>
            <consortium name="Plant Systems Biology data submission"/>
        </authorList>
    </citation>
    <scope>NUCLEOTIDE SEQUENCE</scope>
    <source>
        <strain evidence="3">D6</strain>
    </source>
</reference>
<feature type="domain" description="DUF7726" evidence="2">
    <location>
        <begin position="56"/>
        <end position="123"/>
    </location>
</feature>
<dbReference type="AlphaFoldDB" id="A0A9N8H7Q7"/>
<evidence type="ECO:0000313" key="4">
    <source>
        <dbReference type="Proteomes" id="UP001153069"/>
    </source>
</evidence>
<organism evidence="3 4">
    <name type="scientific">Seminavis robusta</name>
    <dbReference type="NCBI Taxonomy" id="568900"/>
    <lineage>
        <taxon>Eukaryota</taxon>
        <taxon>Sar</taxon>
        <taxon>Stramenopiles</taxon>
        <taxon>Ochrophyta</taxon>
        <taxon>Bacillariophyta</taxon>
        <taxon>Bacillariophyceae</taxon>
        <taxon>Bacillariophycidae</taxon>
        <taxon>Naviculales</taxon>
        <taxon>Naviculaceae</taxon>
        <taxon>Seminavis</taxon>
    </lineage>
</organism>
<gene>
    <name evidence="3" type="ORF">SEMRO_189_G081540.1</name>
</gene>
<accession>A0A9N8H7Q7</accession>
<evidence type="ECO:0000313" key="3">
    <source>
        <dbReference type="EMBL" id="CAB9504206.1"/>
    </source>
</evidence>
<dbReference type="OrthoDB" id="49240at2759"/>
<dbReference type="Pfam" id="PF24852">
    <property type="entry name" value="DUF7726"/>
    <property type="match status" value="2"/>
</dbReference>
<comment type="caution">
    <text evidence="3">The sequence shown here is derived from an EMBL/GenBank/DDBJ whole genome shotgun (WGS) entry which is preliminary data.</text>
</comment>
<dbReference type="InterPro" id="IPR056143">
    <property type="entry name" value="DUF7726"/>
</dbReference>
<dbReference type="Proteomes" id="UP001153069">
    <property type="component" value="Unassembled WGS sequence"/>
</dbReference>
<keyword evidence="4" id="KW-1185">Reference proteome</keyword>
<dbReference type="PANTHER" id="PTHR42339:SF1">
    <property type="entry name" value="HISTONE H1"/>
    <property type="match status" value="1"/>
</dbReference>
<feature type="region of interest" description="Disordered" evidence="1">
    <location>
        <begin position="123"/>
        <end position="154"/>
    </location>
</feature>
<feature type="compositionally biased region" description="Basic residues" evidence="1">
    <location>
        <begin position="123"/>
        <end position="138"/>
    </location>
</feature>
<dbReference type="PANTHER" id="PTHR42339">
    <property type="entry name" value="HISTONE H1"/>
    <property type="match status" value="1"/>
</dbReference>
<feature type="domain" description="DUF7726" evidence="2">
    <location>
        <begin position="179"/>
        <end position="250"/>
    </location>
</feature>
<protein>
    <recommendedName>
        <fullName evidence="2">DUF7726 domain-containing protein</fullName>
    </recommendedName>
</protein>
<name>A0A9N8H7Q7_9STRA</name>
<sequence length="291" mass="32558">MSIAFSFPNDGTAIAVSAAKATTPRTVASDNDSDQGEEAMPWEDCDWVPMMSSGKQKTPNQIRGEFQRYLDTCGRTTKDVLEEIGVSSRSFYKFMNRKNYKDPWSAVQNQTYFEAGRFLAKHDHQKKLQKKQDKKRKASSSSDGTAVKKAKPSVAAQRAEADAWLTEVLATTGANEEVVYDSCPELVKKIKKLFQDKPGVTKAAFCRIALSGANNNALAKFLAAKHQDQQGNAVYRKAYAFFEKLRIKNGEAKTKARLKHEQEKGPEGFSIKPLNMGRPPMVFYAVDFPFF</sequence>
<evidence type="ECO:0000259" key="2">
    <source>
        <dbReference type="Pfam" id="PF24852"/>
    </source>
</evidence>
<proteinExistence type="predicted"/>